<dbReference type="Proteomes" id="UP000053989">
    <property type="component" value="Unassembled WGS sequence"/>
</dbReference>
<evidence type="ECO:0000313" key="2">
    <source>
        <dbReference type="Proteomes" id="UP000053989"/>
    </source>
</evidence>
<dbReference type="EMBL" id="KN822100">
    <property type="protein sequence ID" value="KIM57500.1"/>
    <property type="molecule type" value="Genomic_DNA"/>
</dbReference>
<proteinExistence type="predicted"/>
<reference evidence="1 2" key="1">
    <citation type="submission" date="2014-04" db="EMBL/GenBank/DDBJ databases">
        <authorList>
            <consortium name="DOE Joint Genome Institute"/>
            <person name="Kuo A."/>
            <person name="Kohler A."/>
            <person name="Nagy L.G."/>
            <person name="Floudas D."/>
            <person name="Copeland A."/>
            <person name="Barry K.W."/>
            <person name="Cichocki N."/>
            <person name="Veneault-Fourrey C."/>
            <person name="LaButti K."/>
            <person name="Lindquist E.A."/>
            <person name="Lipzen A."/>
            <person name="Lundell T."/>
            <person name="Morin E."/>
            <person name="Murat C."/>
            <person name="Sun H."/>
            <person name="Tunlid A."/>
            <person name="Henrissat B."/>
            <person name="Grigoriev I.V."/>
            <person name="Hibbett D.S."/>
            <person name="Martin F."/>
            <person name="Nordberg H.P."/>
            <person name="Cantor M.N."/>
            <person name="Hua S.X."/>
        </authorList>
    </citation>
    <scope>NUCLEOTIDE SEQUENCE [LARGE SCALE GENOMIC DNA]</scope>
    <source>
        <strain evidence="1 2">Foug A</strain>
    </source>
</reference>
<dbReference type="HOGENOM" id="CLU_032278_2_1_1"/>
<evidence type="ECO:0000313" key="1">
    <source>
        <dbReference type="EMBL" id="KIM57500.1"/>
    </source>
</evidence>
<accession>A0A0C3D9T0</accession>
<name>A0A0C3D9T0_9AGAM</name>
<organism evidence="1 2">
    <name type="scientific">Scleroderma citrinum Foug A</name>
    <dbReference type="NCBI Taxonomy" id="1036808"/>
    <lineage>
        <taxon>Eukaryota</taxon>
        <taxon>Fungi</taxon>
        <taxon>Dikarya</taxon>
        <taxon>Basidiomycota</taxon>
        <taxon>Agaricomycotina</taxon>
        <taxon>Agaricomycetes</taxon>
        <taxon>Agaricomycetidae</taxon>
        <taxon>Boletales</taxon>
        <taxon>Sclerodermatineae</taxon>
        <taxon>Sclerodermataceae</taxon>
        <taxon>Scleroderma</taxon>
    </lineage>
</organism>
<dbReference type="OrthoDB" id="2683548at2759"/>
<sequence>MAFFTNDAEFDDPDQWAEFAVAMVKKNCFLFSQNRGLDIKAWSGLWSAPFMLQTFAHHFNFTQGYIEVTALDTEQMSPRVALALSCAAFQSIVDDTLWTYVKKGKAIAMALIPTIVEDDAHEELFSYC</sequence>
<keyword evidence="2" id="KW-1185">Reference proteome</keyword>
<gene>
    <name evidence="1" type="ORF">SCLCIDRAFT_28834</name>
</gene>
<protein>
    <submittedName>
        <fullName evidence="1">Uncharacterized protein</fullName>
    </submittedName>
</protein>
<dbReference type="InParanoid" id="A0A0C3D9T0"/>
<reference evidence="2" key="2">
    <citation type="submission" date="2015-01" db="EMBL/GenBank/DDBJ databases">
        <title>Evolutionary Origins and Diversification of the Mycorrhizal Mutualists.</title>
        <authorList>
            <consortium name="DOE Joint Genome Institute"/>
            <consortium name="Mycorrhizal Genomics Consortium"/>
            <person name="Kohler A."/>
            <person name="Kuo A."/>
            <person name="Nagy L.G."/>
            <person name="Floudas D."/>
            <person name="Copeland A."/>
            <person name="Barry K.W."/>
            <person name="Cichocki N."/>
            <person name="Veneault-Fourrey C."/>
            <person name="LaButti K."/>
            <person name="Lindquist E.A."/>
            <person name="Lipzen A."/>
            <person name="Lundell T."/>
            <person name="Morin E."/>
            <person name="Murat C."/>
            <person name="Riley R."/>
            <person name="Ohm R."/>
            <person name="Sun H."/>
            <person name="Tunlid A."/>
            <person name="Henrissat B."/>
            <person name="Grigoriev I.V."/>
            <person name="Hibbett D.S."/>
            <person name="Martin F."/>
        </authorList>
    </citation>
    <scope>NUCLEOTIDE SEQUENCE [LARGE SCALE GENOMIC DNA]</scope>
    <source>
        <strain evidence="2">Foug A</strain>
    </source>
</reference>
<dbReference type="AlphaFoldDB" id="A0A0C3D9T0"/>